<dbReference type="eggNOG" id="ENOG502S33H">
    <property type="taxonomic scope" value="Eukaryota"/>
</dbReference>
<keyword evidence="3" id="KW-1185">Reference proteome</keyword>
<name>T1I2C1_RHOPR</name>
<dbReference type="HOGENOM" id="CLU_1295795_0_0_1"/>
<dbReference type="EnsemblMetazoa" id="RPRC010441-RA">
    <property type="protein sequence ID" value="RPRC010441-PA"/>
    <property type="gene ID" value="RPRC010441"/>
</dbReference>
<dbReference type="Proteomes" id="UP000015103">
    <property type="component" value="Unassembled WGS sequence"/>
</dbReference>
<sequence length="213" mass="23824">MSTRRSGVSSSSLDLEGYALHHPLKSAPYEMYVTDMRIKAPGRWARVDKCRYDDALGTLQARLAFKDLSVSGNVQIYDQTPILSKTPMDSCNLTLRMRRAGVGFTVMPKRRNSRTAPGIGVSTAATFVEPQFISVHAYGCKGGSNDSTNFRRSDGPEARDSSVEDNENMSQEIEQVFLRGVRSLLTRYLEHRLEPALRDTLMMNLGYSISYGR</sequence>
<dbReference type="EMBL" id="ACPB03006730">
    <property type="status" value="NOT_ANNOTATED_CDS"/>
    <property type="molecule type" value="Genomic_DNA"/>
</dbReference>
<organism evidence="2 3">
    <name type="scientific">Rhodnius prolixus</name>
    <name type="common">Triatomid bug</name>
    <dbReference type="NCBI Taxonomy" id="13249"/>
    <lineage>
        <taxon>Eukaryota</taxon>
        <taxon>Metazoa</taxon>
        <taxon>Ecdysozoa</taxon>
        <taxon>Arthropoda</taxon>
        <taxon>Hexapoda</taxon>
        <taxon>Insecta</taxon>
        <taxon>Pterygota</taxon>
        <taxon>Neoptera</taxon>
        <taxon>Paraneoptera</taxon>
        <taxon>Hemiptera</taxon>
        <taxon>Heteroptera</taxon>
        <taxon>Panheteroptera</taxon>
        <taxon>Cimicomorpha</taxon>
        <taxon>Reduviidae</taxon>
        <taxon>Triatominae</taxon>
        <taxon>Rhodnius</taxon>
    </lineage>
</organism>
<reference evidence="2" key="1">
    <citation type="submission" date="2015-05" db="UniProtKB">
        <authorList>
            <consortium name="EnsemblMetazoa"/>
        </authorList>
    </citation>
    <scope>IDENTIFICATION</scope>
</reference>
<evidence type="ECO:0000313" key="2">
    <source>
        <dbReference type="EnsemblMetazoa" id="RPRC010441-PA"/>
    </source>
</evidence>
<dbReference type="VEuPathDB" id="VectorBase:RPRC010441"/>
<proteinExistence type="predicted"/>
<feature type="compositionally biased region" description="Basic and acidic residues" evidence="1">
    <location>
        <begin position="149"/>
        <end position="162"/>
    </location>
</feature>
<protein>
    <submittedName>
        <fullName evidence="2">Uncharacterized protein</fullName>
    </submittedName>
</protein>
<dbReference type="OMA" id="NVKTDSH"/>
<evidence type="ECO:0000313" key="3">
    <source>
        <dbReference type="Proteomes" id="UP000015103"/>
    </source>
</evidence>
<dbReference type="InParanoid" id="T1I2C1"/>
<evidence type="ECO:0000256" key="1">
    <source>
        <dbReference type="SAM" id="MobiDB-lite"/>
    </source>
</evidence>
<dbReference type="AlphaFoldDB" id="T1I2C1"/>
<accession>T1I2C1</accession>
<feature type="region of interest" description="Disordered" evidence="1">
    <location>
        <begin position="145"/>
        <end position="168"/>
    </location>
</feature>